<dbReference type="Pfam" id="PF04827">
    <property type="entry name" value="Plant_tran"/>
    <property type="match status" value="1"/>
</dbReference>
<organism evidence="3">
    <name type="scientific">Tanacetum cinerariifolium</name>
    <name type="common">Dalmatian daisy</name>
    <name type="synonym">Chrysanthemum cinerariifolium</name>
    <dbReference type="NCBI Taxonomy" id="118510"/>
    <lineage>
        <taxon>Eukaryota</taxon>
        <taxon>Viridiplantae</taxon>
        <taxon>Streptophyta</taxon>
        <taxon>Embryophyta</taxon>
        <taxon>Tracheophyta</taxon>
        <taxon>Spermatophyta</taxon>
        <taxon>Magnoliopsida</taxon>
        <taxon>eudicotyledons</taxon>
        <taxon>Gunneridae</taxon>
        <taxon>Pentapetalae</taxon>
        <taxon>asterids</taxon>
        <taxon>campanulids</taxon>
        <taxon>Asterales</taxon>
        <taxon>Asteraceae</taxon>
        <taxon>Asteroideae</taxon>
        <taxon>Anthemideae</taxon>
        <taxon>Anthemidinae</taxon>
        <taxon>Tanacetum</taxon>
    </lineage>
</organism>
<dbReference type="InterPro" id="IPR036047">
    <property type="entry name" value="F-box-like_dom_sf"/>
</dbReference>
<feature type="domain" description="F-box associated beta-propeller type 1" evidence="2">
    <location>
        <begin position="92"/>
        <end position="257"/>
    </location>
</feature>
<reference evidence="3" key="1">
    <citation type="journal article" date="2019" name="Sci. Rep.">
        <title>Draft genome of Tanacetum cinerariifolium, the natural source of mosquito coil.</title>
        <authorList>
            <person name="Yamashiro T."/>
            <person name="Shiraishi A."/>
            <person name="Satake H."/>
            <person name="Nakayama K."/>
        </authorList>
    </citation>
    <scope>NUCLEOTIDE SEQUENCE</scope>
</reference>
<accession>A0A699HUU3</accession>
<dbReference type="Pfam" id="PF07734">
    <property type="entry name" value="FBA_1"/>
    <property type="match status" value="1"/>
</dbReference>
<dbReference type="EMBL" id="BKCJ010183582">
    <property type="protein sequence ID" value="GEY49774.1"/>
    <property type="molecule type" value="Genomic_DNA"/>
</dbReference>
<evidence type="ECO:0000259" key="2">
    <source>
        <dbReference type="Pfam" id="PF07734"/>
    </source>
</evidence>
<proteinExistence type="predicted"/>
<dbReference type="InterPro" id="IPR006912">
    <property type="entry name" value="Harbinger_derived_prot"/>
</dbReference>
<dbReference type="InterPro" id="IPR017451">
    <property type="entry name" value="F-box-assoc_interact_dom"/>
</dbReference>
<dbReference type="InterPro" id="IPR001810">
    <property type="entry name" value="F-box_dom"/>
</dbReference>
<evidence type="ECO:0000313" key="3">
    <source>
        <dbReference type="EMBL" id="GEY49774.1"/>
    </source>
</evidence>
<name>A0A699HUU3_TANCI</name>
<dbReference type="PANTHER" id="PTHR47150">
    <property type="entry name" value="OS12G0169200 PROTEIN"/>
    <property type="match status" value="1"/>
</dbReference>
<gene>
    <name evidence="3" type="ORF">Tci_421748</name>
</gene>
<sequence length="479" mass="54693">MQRLPAKSLIRFKSVSKPWNSLIHNSMFISDCYVIQRTQAHNPLLIRYSDTEDDDKDKCVSIIDDDTFPKHKFSLSIPVSVKNPRGSLLGSSQGLFCFYKLYNSQFVRWNPTIKKSVAIDLPTNDDELDIVPDHRTTIGFGVCPNTLDAKLVKITSENPFVSITNVIQVEVYTLSLQVWRILVSNLPQKSLLFLDWVDVGGFIYWFAQDSVSHSYLITSFDLTSEVFTEVSLPDCLTSNDDNYVFLSKLGDSLVLVEGNNWDIHKTFRMARPLFNEIVTSVIDHNPFFRNYIDCTKKEVISGFLKCTSSIRQLAYGVHAEFLDEYMQISERSSHLALDHFCLLCKFMGLSIRGNLRAIIRRDHGPNPFILLEVVASQDLWIWHAFFGVAGSNKDINVLYQSPLFNDLKTGRAPEISFVANDVTYPSGYYLVHGIYPKLAPLVKTIPEPADDDHKRILYKQKHESVRKDVKRAFGALKKK</sequence>
<evidence type="ECO:0000259" key="1">
    <source>
        <dbReference type="Pfam" id="PF00646"/>
    </source>
</evidence>
<dbReference type="SUPFAM" id="SSF81383">
    <property type="entry name" value="F-box domain"/>
    <property type="match status" value="1"/>
</dbReference>
<dbReference type="Pfam" id="PF00646">
    <property type="entry name" value="F-box"/>
    <property type="match status" value="1"/>
</dbReference>
<comment type="caution">
    <text evidence="3">The sequence shown here is derived from an EMBL/GenBank/DDBJ whole genome shotgun (WGS) entry which is preliminary data.</text>
</comment>
<dbReference type="InterPro" id="IPR006527">
    <property type="entry name" value="F-box-assoc_dom_typ1"/>
</dbReference>
<dbReference type="AlphaFoldDB" id="A0A699HUU3"/>
<dbReference type="NCBIfam" id="TIGR01640">
    <property type="entry name" value="F_box_assoc_1"/>
    <property type="match status" value="1"/>
</dbReference>
<protein>
    <submittedName>
        <fullName evidence="3">Putative F-box domain-containing protein</fullName>
    </submittedName>
</protein>
<dbReference type="PANTHER" id="PTHR47150:SF7">
    <property type="entry name" value="NUCLEASE"/>
    <property type="match status" value="1"/>
</dbReference>
<feature type="domain" description="F-box" evidence="1">
    <location>
        <begin position="1"/>
        <end position="28"/>
    </location>
</feature>